<organism evidence="1 2">
    <name type="scientific">Goodea atripinnis</name>
    <dbReference type="NCBI Taxonomy" id="208336"/>
    <lineage>
        <taxon>Eukaryota</taxon>
        <taxon>Metazoa</taxon>
        <taxon>Chordata</taxon>
        <taxon>Craniata</taxon>
        <taxon>Vertebrata</taxon>
        <taxon>Euteleostomi</taxon>
        <taxon>Actinopterygii</taxon>
        <taxon>Neopterygii</taxon>
        <taxon>Teleostei</taxon>
        <taxon>Neoteleostei</taxon>
        <taxon>Acanthomorphata</taxon>
        <taxon>Ovalentaria</taxon>
        <taxon>Atherinomorphae</taxon>
        <taxon>Cyprinodontiformes</taxon>
        <taxon>Goodeidae</taxon>
        <taxon>Goodea</taxon>
    </lineage>
</organism>
<dbReference type="EMBL" id="JAHRIO010080356">
    <property type="protein sequence ID" value="MEQ2184411.1"/>
    <property type="molecule type" value="Genomic_DNA"/>
</dbReference>
<keyword evidence="2" id="KW-1185">Reference proteome</keyword>
<comment type="caution">
    <text evidence="1">The sequence shown here is derived from an EMBL/GenBank/DDBJ whole genome shotgun (WGS) entry which is preliminary data.</text>
</comment>
<name>A0ABV0PLV6_9TELE</name>
<accession>A0ABV0PLV6</accession>
<feature type="non-terminal residue" evidence="1">
    <location>
        <position position="1"/>
    </location>
</feature>
<dbReference type="Proteomes" id="UP001476798">
    <property type="component" value="Unassembled WGS sequence"/>
</dbReference>
<proteinExistence type="predicted"/>
<evidence type="ECO:0000313" key="2">
    <source>
        <dbReference type="Proteomes" id="UP001476798"/>
    </source>
</evidence>
<reference evidence="1 2" key="1">
    <citation type="submission" date="2021-06" db="EMBL/GenBank/DDBJ databases">
        <authorList>
            <person name="Palmer J.M."/>
        </authorList>
    </citation>
    <scope>NUCLEOTIDE SEQUENCE [LARGE SCALE GENOMIC DNA]</scope>
    <source>
        <strain evidence="1 2">GA_2019</strain>
        <tissue evidence="1">Muscle</tissue>
    </source>
</reference>
<protein>
    <submittedName>
        <fullName evidence="1">Uncharacterized protein</fullName>
    </submittedName>
</protein>
<evidence type="ECO:0000313" key="1">
    <source>
        <dbReference type="EMBL" id="MEQ2184411.1"/>
    </source>
</evidence>
<sequence>TVQQIVDKELCPFFYIPTTPALGRCFPDFQGLGRIPDSFSQVPGLPSSVNDTVKLIKNGTGDIINGFSVRDIGIRIFEDFASAWPWILL</sequence>
<gene>
    <name evidence="1" type="ORF">GOODEAATRI_007655</name>
</gene>